<keyword evidence="1" id="KW-0732">Signal</keyword>
<dbReference type="InterPro" id="IPR036249">
    <property type="entry name" value="Thioredoxin-like_sf"/>
</dbReference>
<evidence type="ECO:0000313" key="4">
    <source>
        <dbReference type="Proteomes" id="UP000319619"/>
    </source>
</evidence>
<dbReference type="EMBL" id="NJBN01000007">
    <property type="protein sequence ID" value="TKJ39859.1"/>
    <property type="molecule type" value="Genomic_DNA"/>
</dbReference>
<reference evidence="3 4" key="1">
    <citation type="submission" date="2017-06" db="EMBL/GenBank/DDBJ databases">
        <title>Novel microbial phyla capable of carbon fixation and sulfur reduction in deep-sea sediments.</title>
        <authorList>
            <person name="Huang J."/>
            <person name="Baker B."/>
            <person name="Wang Y."/>
        </authorList>
    </citation>
    <scope>NUCLEOTIDE SEQUENCE [LARGE SCALE GENOMIC DNA]</scope>
    <source>
        <strain evidence="3">B3_LCP</strain>
    </source>
</reference>
<dbReference type="Proteomes" id="UP000319619">
    <property type="component" value="Unassembled WGS sequence"/>
</dbReference>
<gene>
    <name evidence="3" type="ORF">CEE37_11315</name>
</gene>
<comment type="caution">
    <text evidence="3">The sequence shown here is derived from an EMBL/GenBank/DDBJ whole genome shotgun (WGS) entry which is preliminary data.</text>
</comment>
<organism evidence="3 4">
    <name type="scientific">candidate division LCP-89 bacterium B3_LCP</name>
    <dbReference type="NCBI Taxonomy" id="2012998"/>
    <lineage>
        <taxon>Bacteria</taxon>
        <taxon>Pseudomonadati</taxon>
        <taxon>Bacteria division LCP-89</taxon>
    </lineage>
</organism>
<dbReference type="AlphaFoldDB" id="A0A532UY83"/>
<dbReference type="NCBIfam" id="TIGR04183">
    <property type="entry name" value="Por_Secre_tail"/>
    <property type="match status" value="1"/>
</dbReference>
<dbReference type="Gene3D" id="2.60.40.10">
    <property type="entry name" value="Immunoglobulins"/>
    <property type="match status" value="1"/>
</dbReference>
<evidence type="ECO:0000259" key="2">
    <source>
        <dbReference type="Pfam" id="PF18962"/>
    </source>
</evidence>
<feature type="signal peptide" evidence="1">
    <location>
        <begin position="1"/>
        <end position="24"/>
    </location>
</feature>
<feature type="chain" id="PRO_5022110061" description="Secretion system C-terminal sorting domain-containing protein" evidence="1">
    <location>
        <begin position="25"/>
        <end position="814"/>
    </location>
</feature>
<feature type="domain" description="Secretion system C-terminal sorting" evidence="2">
    <location>
        <begin position="736"/>
        <end position="811"/>
    </location>
</feature>
<sequence>MRKKLMVLFAATLLFMGLANLASAYDRTVLVEDHTNWGCGPCATPNATLHNVMVAYGEDQVFDIAYHMSWPSSNDPFYLANPADNNARRSYYNVNAVPAMWCDGFSMGTQQYQMESSINSRLAIPSHVWMDLDVTVSGNNLDIVCTTVSDVNITGNKAIHLVVLDRYTYLPASPNGNPHHYHAMLDMVPSSSGQAFTSTANDTAYWYGTSPMDPSWLVENLDVACFIQDNSNREILQAKVGQVPVDFPNLNYVEHVIEDDGNMDGRAEPGETASVYITLENGVSYQPATNVVATLSTTDPDLNFTTSVVNYPDVPNGSQATNTLPFVFEVDPAALPHYSTLNLEVVADPQATVMNYNIEIYIGWPDVLLIDDDGLGIIETYYQSALDNLSKSYENWDINELGTPTSAWVNQYPILIWLTGWATVDALNASEQVIVEDYLSAGGMLFLSGQNVAQGLTAIAPTYLQDVLHATLDAPSTGIKELTGMTGNPVGDGLTVDCNPGGAGSGTCTSPDGIQVLAPAEEAFSYDGSASYGALTYDHPSNGKLCFLAFPFEAINGLNTTNTREEVLTEIFTYFGQAPPPPPSWSIDTWLIGGSPVPSGGGNLDWGVLAENTSGQVLNGDVWIDAVYEGTTTIQVIERALVNYQPGWTINRPDNWYPVSAGWPGGNYQWFVRTGVLPNVVWEEDYFDWSKAGAVDLDFDFEANMPTASFPNPFDKIITNTAELIVPEAFEVIGAYPNPFNPTTNISFALPADAKVLLSVYDVNGRLVTTLVDGHRNAGVHDVTFNASDLASGIYLYRLEAGEFNVTGKMVLMK</sequence>
<dbReference type="Gene3D" id="2.60.40.4070">
    <property type="match status" value="1"/>
</dbReference>
<evidence type="ECO:0000256" key="1">
    <source>
        <dbReference type="SAM" id="SignalP"/>
    </source>
</evidence>
<name>A0A532UY83_UNCL8</name>
<evidence type="ECO:0000313" key="3">
    <source>
        <dbReference type="EMBL" id="TKJ39859.1"/>
    </source>
</evidence>
<dbReference type="InterPro" id="IPR013783">
    <property type="entry name" value="Ig-like_fold"/>
</dbReference>
<accession>A0A532UY83</accession>
<dbReference type="InterPro" id="IPR026444">
    <property type="entry name" value="Secre_tail"/>
</dbReference>
<dbReference type="SUPFAM" id="SSF52833">
    <property type="entry name" value="Thioredoxin-like"/>
    <property type="match status" value="1"/>
</dbReference>
<proteinExistence type="predicted"/>
<protein>
    <recommendedName>
        <fullName evidence="2">Secretion system C-terminal sorting domain-containing protein</fullName>
    </recommendedName>
</protein>
<dbReference type="Pfam" id="PF18962">
    <property type="entry name" value="Por_Secre_tail"/>
    <property type="match status" value="1"/>
</dbReference>